<dbReference type="InterPro" id="IPR036188">
    <property type="entry name" value="FAD/NAD-bd_sf"/>
</dbReference>
<evidence type="ECO:0000313" key="3">
    <source>
        <dbReference type="EMBL" id="KMT66816.1"/>
    </source>
</evidence>
<accession>A0A0J8JQ34</accession>
<evidence type="ECO:0000313" key="4">
    <source>
        <dbReference type="Proteomes" id="UP000037600"/>
    </source>
</evidence>
<keyword evidence="4" id="KW-1185">Reference proteome</keyword>
<organism evidence="3 4">
    <name type="scientific">Catenovulum maritimum</name>
    <dbReference type="NCBI Taxonomy" id="1513271"/>
    <lineage>
        <taxon>Bacteria</taxon>
        <taxon>Pseudomonadati</taxon>
        <taxon>Pseudomonadota</taxon>
        <taxon>Gammaproteobacteria</taxon>
        <taxon>Alteromonadales</taxon>
        <taxon>Alteromonadaceae</taxon>
        <taxon>Catenovulum</taxon>
    </lineage>
</organism>
<feature type="active site" evidence="1">
    <location>
        <position position="83"/>
    </location>
</feature>
<keyword evidence="2" id="KW-0285">Flavoprotein</keyword>
<dbReference type="SUPFAM" id="SSF51905">
    <property type="entry name" value="FAD/NAD(P)-binding domain"/>
    <property type="match status" value="1"/>
</dbReference>
<dbReference type="PIRSF" id="PIRSF011396">
    <property type="entry name" value="Trp_halogenase"/>
    <property type="match status" value="1"/>
</dbReference>
<dbReference type="GO" id="GO:0004497">
    <property type="term" value="F:monooxygenase activity"/>
    <property type="evidence" value="ECO:0007669"/>
    <property type="project" value="InterPro"/>
</dbReference>
<sequence length="528" mass="59441">MNTGVTNIVVVGGGTAGWITAGTIAAESIKKYGLGVINVTLVESANIAPIGVGEGTWPTMRQTLANMGISEYDFIKKCNATFKQGSQFNAWCSGQIEDSYYHPFSLPADFVNTNLAWHWMSNSHQMPFAELVSPQQVVCQYQLAPKPFPYDEYSAVCNYGYHLDAAAFAEFLKNHCMTKLGVTHIIDDLVAVNAADKLNTKDKCNSQNPIDLDIESITTRKHGNIEGDFFIDCTGQKALLIGEHYQVPFICKKDVLFIDSAIAVQLPTEIEDEIASVTLSTAQPAGWIWDIGLHNRRGIGHVYASDYINDERAQQQLISYLNKQANRTVKQDDLSFRQIKFKPGHRAKFWHRNCVAVGLSAGFVEPLEASSLALVELSAQMIAQQLPSNRAAMSRLAEQFNQRFLYRWQRVIDFLKLHYVLSQRQDSQFWLDNRKPDSIPESLKHQLAIWQDQTPWHYDFDRIEVFPSASYQYVLCGMGFKTNLNGLKPSLQQETIAVENYNRVQASTGQFLAKLASHRKVIQQIRAA</sequence>
<reference evidence="3 4" key="1">
    <citation type="submission" date="2015-04" db="EMBL/GenBank/DDBJ databases">
        <title>Draft Genome Sequence of the Novel Agar-Digesting Marine Bacterium Q1.</title>
        <authorList>
            <person name="Li Y."/>
            <person name="Li D."/>
            <person name="Chen G."/>
            <person name="Du Z."/>
        </authorList>
    </citation>
    <scope>NUCLEOTIDE SEQUENCE [LARGE SCALE GENOMIC DNA]</scope>
    <source>
        <strain evidence="3 4">Q1</strain>
    </source>
</reference>
<dbReference type="PANTHER" id="PTHR43747">
    <property type="entry name" value="FAD-BINDING PROTEIN"/>
    <property type="match status" value="1"/>
</dbReference>
<feature type="binding site" evidence="2">
    <location>
        <position position="359"/>
    </location>
    <ligand>
        <name>FAD</name>
        <dbReference type="ChEBI" id="CHEBI:57692"/>
    </ligand>
</feature>
<dbReference type="PATRIC" id="fig|1513271.3.peg.312"/>
<feature type="binding site" evidence="2">
    <location>
        <begin position="13"/>
        <end position="16"/>
    </location>
    <ligand>
        <name>FAD</name>
        <dbReference type="ChEBI" id="CHEBI:57692"/>
    </ligand>
</feature>
<dbReference type="Gene3D" id="3.50.50.60">
    <property type="entry name" value="FAD/NAD(P)-binding domain"/>
    <property type="match status" value="1"/>
</dbReference>
<feature type="binding site" evidence="2">
    <location>
        <position position="83"/>
    </location>
    <ligand>
        <name>7-chloro-L-tryptophan</name>
        <dbReference type="ChEBI" id="CHEBI:58713"/>
    </ligand>
</feature>
<comment type="caution">
    <text evidence="3">The sequence shown here is derived from an EMBL/GenBank/DDBJ whole genome shotgun (WGS) entry which is preliminary data.</text>
</comment>
<dbReference type="GO" id="GO:0000166">
    <property type="term" value="F:nucleotide binding"/>
    <property type="evidence" value="ECO:0007669"/>
    <property type="project" value="UniProtKB-KW"/>
</dbReference>
<protein>
    <submittedName>
        <fullName evidence="3">Tryptophan halogenase</fullName>
    </submittedName>
</protein>
<dbReference type="OrthoDB" id="7178350at2"/>
<dbReference type="EMBL" id="LAZL01000002">
    <property type="protein sequence ID" value="KMT66816.1"/>
    <property type="molecule type" value="Genomic_DNA"/>
</dbReference>
<evidence type="ECO:0000256" key="1">
    <source>
        <dbReference type="PIRSR" id="PIRSR011396-1"/>
    </source>
</evidence>
<evidence type="ECO:0000256" key="2">
    <source>
        <dbReference type="PIRSR" id="PIRSR011396-2"/>
    </source>
</evidence>
<name>A0A0J8JQ34_9ALTE</name>
<dbReference type="RefSeq" id="WP_048688568.1">
    <property type="nucleotide sequence ID" value="NZ_KQ130482.1"/>
</dbReference>
<dbReference type="InterPro" id="IPR006905">
    <property type="entry name" value="Flavin_halogenase"/>
</dbReference>
<keyword evidence="2" id="KW-0274">FAD</keyword>
<proteinExistence type="predicted"/>
<gene>
    <name evidence="3" type="ORF">XM47_01485</name>
</gene>
<feature type="binding site" evidence="2">
    <location>
        <position position="368"/>
    </location>
    <ligand>
        <name>L-tryptophan</name>
        <dbReference type="ChEBI" id="CHEBI:57912"/>
    </ligand>
</feature>
<dbReference type="AlphaFoldDB" id="A0A0J8JQ34"/>
<keyword evidence="2" id="KW-0547">Nucleotide-binding</keyword>
<dbReference type="Proteomes" id="UP000037600">
    <property type="component" value="Unassembled WGS sequence"/>
</dbReference>
<dbReference type="STRING" id="1513271.XM47_01485"/>
<dbReference type="InterPro" id="IPR050816">
    <property type="entry name" value="Flavin-dep_Halogenase_NPB"/>
</dbReference>
<dbReference type="PANTHER" id="PTHR43747:SF4">
    <property type="entry name" value="FLAVIN-DEPENDENT TRYPTOPHAN HALOGENASE"/>
    <property type="match status" value="1"/>
</dbReference>
<dbReference type="Pfam" id="PF04820">
    <property type="entry name" value="Trp_halogenase"/>
    <property type="match status" value="1"/>
</dbReference>
<dbReference type="InterPro" id="IPR033856">
    <property type="entry name" value="Trp_halogen"/>
</dbReference>